<dbReference type="Gene3D" id="1.10.10.10">
    <property type="entry name" value="Winged helix-like DNA-binding domain superfamily/Winged helix DNA-binding domain"/>
    <property type="match status" value="1"/>
</dbReference>
<proteinExistence type="predicted"/>
<dbReference type="InterPro" id="IPR000595">
    <property type="entry name" value="cNMP-bd_dom"/>
</dbReference>
<dbReference type="GO" id="GO:0006355">
    <property type="term" value="P:regulation of DNA-templated transcription"/>
    <property type="evidence" value="ECO:0007669"/>
    <property type="project" value="InterPro"/>
</dbReference>
<dbReference type="GO" id="GO:0003677">
    <property type="term" value="F:DNA binding"/>
    <property type="evidence" value="ECO:0007669"/>
    <property type="project" value="UniProtKB-KW"/>
</dbReference>
<evidence type="ECO:0000256" key="1">
    <source>
        <dbReference type="ARBA" id="ARBA00023015"/>
    </source>
</evidence>
<dbReference type="InterPro" id="IPR036390">
    <property type="entry name" value="WH_DNA-bd_sf"/>
</dbReference>
<dbReference type="Gene3D" id="2.60.120.10">
    <property type="entry name" value="Jelly Rolls"/>
    <property type="match status" value="1"/>
</dbReference>
<comment type="caution">
    <text evidence="5">The sequence shown here is derived from an EMBL/GenBank/DDBJ whole genome shotgun (WGS) entry which is preliminary data.</text>
</comment>
<sequence>MILANDDALRLLQLRLGAHKPFGVAERELLASLPWRVEDMPARRSFVREGDKPKHSCLILQGLLARARYTVEGQRQILSIHVPGDMPDLQSLQVPHMDHDLETVVPSRIAFVPHAELRRVCDASPLLASSLWRESLIDAALHRAAIFRNGQLEAEARLAHFLCEMYLRHKAVGLADDGGFDLALSQQLIGDVLGLTLVSINKAMQALRARELIRMEKGHVDVLNWNSLSRLGQFDGAFLHLEEKDASLAATG</sequence>
<dbReference type="SMART" id="SM00419">
    <property type="entry name" value="HTH_CRP"/>
    <property type="match status" value="1"/>
</dbReference>
<dbReference type="Pfam" id="PF13545">
    <property type="entry name" value="HTH_Crp_2"/>
    <property type="match status" value="1"/>
</dbReference>
<keyword evidence="6" id="KW-1185">Reference proteome</keyword>
<dbReference type="InterPro" id="IPR012318">
    <property type="entry name" value="HTH_CRP"/>
</dbReference>
<evidence type="ECO:0000256" key="3">
    <source>
        <dbReference type="ARBA" id="ARBA00023163"/>
    </source>
</evidence>
<evidence type="ECO:0000313" key="6">
    <source>
        <dbReference type="Proteomes" id="UP000531216"/>
    </source>
</evidence>
<accession>A0A7W6FWE5</accession>
<evidence type="ECO:0000313" key="5">
    <source>
        <dbReference type="EMBL" id="MBB3936947.1"/>
    </source>
</evidence>
<keyword evidence="1" id="KW-0805">Transcription regulation</keyword>
<dbReference type="OrthoDB" id="7584044at2"/>
<name>A0A7W6FWE5_9HYPH</name>
<reference evidence="5 6" key="1">
    <citation type="submission" date="2020-08" db="EMBL/GenBank/DDBJ databases">
        <title>Genomic Encyclopedia of Type Strains, Phase IV (KMG-IV): sequencing the most valuable type-strain genomes for metagenomic binning, comparative biology and taxonomic classification.</title>
        <authorList>
            <person name="Goeker M."/>
        </authorList>
    </citation>
    <scope>NUCLEOTIDE SEQUENCE [LARGE SCALE GENOMIC DNA]</scope>
    <source>
        <strain evidence="5 6">DSM 25024</strain>
    </source>
</reference>
<organism evidence="5 6">
    <name type="scientific">Aureimonas phyllosphaerae</name>
    <dbReference type="NCBI Taxonomy" id="1166078"/>
    <lineage>
        <taxon>Bacteria</taxon>
        <taxon>Pseudomonadati</taxon>
        <taxon>Pseudomonadota</taxon>
        <taxon>Alphaproteobacteria</taxon>
        <taxon>Hyphomicrobiales</taxon>
        <taxon>Aurantimonadaceae</taxon>
        <taxon>Aureimonas</taxon>
    </lineage>
</organism>
<feature type="domain" description="HTH crp-type" evidence="4">
    <location>
        <begin position="152"/>
        <end position="226"/>
    </location>
</feature>
<evidence type="ECO:0000256" key="2">
    <source>
        <dbReference type="ARBA" id="ARBA00023125"/>
    </source>
</evidence>
<dbReference type="CDD" id="cd00038">
    <property type="entry name" value="CAP_ED"/>
    <property type="match status" value="1"/>
</dbReference>
<dbReference type="RefSeq" id="WP_090962730.1">
    <property type="nucleotide sequence ID" value="NZ_FOOA01000006.1"/>
</dbReference>
<keyword evidence="3" id="KW-0804">Transcription</keyword>
<evidence type="ECO:0000259" key="4">
    <source>
        <dbReference type="PROSITE" id="PS51063"/>
    </source>
</evidence>
<dbReference type="InterPro" id="IPR014710">
    <property type="entry name" value="RmlC-like_jellyroll"/>
</dbReference>
<dbReference type="Pfam" id="PF00027">
    <property type="entry name" value="cNMP_binding"/>
    <property type="match status" value="1"/>
</dbReference>
<protein>
    <submittedName>
        <fullName evidence="5">CRP-like cAMP-binding protein</fullName>
    </submittedName>
</protein>
<dbReference type="EMBL" id="JACIDO010000006">
    <property type="protein sequence ID" value="MBB3936947.1"/>
    <property type="molecule type" value="Genomic_DNA"/>
</dbReference>
<gene>
    <name evidence="5" type="ORF">GGR05_003112</name>
</gene>
<keyword evidence="2" id="KW-0238">DNA-binding</keyword>
<dbReference type="InterPro" id="IPR018490">
    <property type="entry name" value="cNMP-bd_dom_sf"/>
</dbReference>
<dbReference type="SUPFAM" id="SSF46785">
    <property type="entry name" value="Winged helix' DNA-binding domain"/>
    <property type="match status" value="1"/>
</dbReference>
<dbReference type="InterPro" id="IPR036388">
    <property type="entry name" value="WH-like_DNA-bd_sf"/>
</dbReference>
<dbReference type="Proteomes" id="UP000531216">
    <property type="component" value="Unassembled WGS sequence"/>
</dbReference>
<dbReference type="SUPFAM" id="SSF51206">
    <property type="entry name" value="cAMP-binding domain-like"/>
    <property type="match status" value="1"/>
</dbReference>
<dbReference type="PROSITE" id="PS51063">
    <property type="entry name" value="HTH_CRP_2"/>
    <property type="match status" value="1"/>
</dbReference>
<dbReference type="AlphaFoldDB" id="A0A7W6FWE5"/>